<evidence type="ECO:0000256" key="1">
    <source>
        <dbReference type="SAM" id="MobiDB-lite"/>
    </source>
</evidence>
<proteinExistence type="predicted"/>
<gene>
    <name evidence="2" type="ORF">AOB60_00955</name>
</gene>
<protein>
    <submittedName>
        <fullName evidence="2">Uncharacterized protein</fullName>
    </submittedName>
</protein>
<evidence type="ECO:0000313" key="3">
    <source>
        <dbReference type="Proteomes" id="UP000236047"/>
    </source>
</evidence>
<dbReference type="EMBL" id="LJSN01000001">
    <property type="protein sequence ID" value="PNE43572.1"/>
    <property type="molecule type" value="Genomic_DNA"/>
</dbReference>
<feature type="region of interest" description="Disordered" evidence="1">
    <location>
        <begin position="170"/>
        <end position="203"/>
    </location>
</feature>
<dbReference type="AlphaFoldDB" id="A0A2N8PRC9"/>
<organism evidence="2 3">
    <name type="scientific">Streptomyces noursei</name>
    <name type="common">Streptomyces albulus</name>
    <dbReference type="NCBI Taxonomy" id="1971"/>
    <lineage>
        <taxon>Bacteria</taxon>
        <taxon>Bacillati</taxon>
        <taxon>Actinomycetota</taxon>
        <taxon>Actinomycetes</taxon>
        <taxon>Kitasatosporales</taxon>
        <taxon>Streptomycetaceae</taxon>
        <taxon>Streptomyces</taxon>
    </lineage>
</organism>
<dbReference type="Proteomes" id="UP000236047">
    <property type="component" value="Unassembled WGS sequence"/>
</dbReference>
<keyword evidence="3" id="KW-1185">Reference proteome</keyword>
<accession>A0A2N8PRC9</accession>
<comment type="caution">
    <text evidence="2">The sequence shown here is derived from an EMBL/GenBank/DDBJ whole genome shotgun (WGS) entry which is preliminary data.</text>
</comment>
<name>A0A2N8PRC9_STRNR</name>
<sequence length="519" mass="53640">MAHVASGQVTGRVWTVRLDAAGRGVAAVKVTCSRAACAPQRLDSAAQGRSFAAAHLRAHLRAVGGPRSEASCACRADGCQAHTKRPDQGPVGAAGECAGAMVLAVVADPTGRWWRAWECCSRCAAAHPTARVVATAPAGAPSCAPGVGQAPARAAGSGVGAPVFSGAAPAVPGGNAPGGERLPSPRAAATAPRARRSQRQGRIAKRLVPHDLEPVALRDELIELGDAFRAYQQSSELDLARLASLHDRKALAFATWAEVAGDGGLRAEARRAERAAAAARFQHAQRTSQGVEGSVARVLTSVHQWEHARSVLAYVGEHVPVPGPEGRLLVLMLTLRTALSGSGNVTGQDLTSWGLSDAAGALQEVVDTGWLRTDGTVADLLASGSDNPAHVIVPSLLPHSDGHGPFSFGKAVRPKLSGWAQKVVGERTLRKKKVPAAARLLALVCAAHSSADGRLGPFGRGLEVETLTGLCAVRGTELGELVKQLVAVEWLTDVSVTDTHVTGRLCERVLAFSCPVSAG</sequence>
<evidence type="ECO:0000313" key="2">
    <source>
        <dbReference type="EMBL" id="PNE43572.1"/>
    </source>
</evidence>
<feature type="compositionally biased region" description="Basic residues" evidence="1">
    <location>
        <begin position="193"/>
        <end position="203"/>
    </location>
</feature>
<reference evidence="3" key="1">
    <citation type="submission" date="2015-09" db="EMBL/GenBank/DDBJ databases">
        <authorList>
            <person name="Graham D.E."/>
            <person name="Mahan K.M."/>
            <person name="Klingeman D.M."/>
            <person name="Fida T."/>
            <person name="Giannone R.J."/>
            <person name="Hettich R.L."/>
            <person name="Parry R.J."/>
            <person name="Spain J.C."/>
        </authorList>
    </citation>
    <scope>NUCLEOTIDE SEQUENCE [LARGE SCALE GENOMIC DNA]</scope>
    <source>
        <strain evidence="3">JCM 4701</strain>
    </source>
</reference>